<dbReference type="SMART" id="SM00530">
    <property type="entry name" value="HTH_XRE"/>
    <property type="match status" value="1"/>
</dbReference>
<gene>
    <name evidence="2" type="ORF">H8S45_03780</name>
</gene>
<dbReference type="Proteomes" id="UP000606499">
    <property type="component" value="Unassembled WGS sequence"/>
</dbReference>
<dbReference type="InterPro" id="IPR010982">
    <property type="entry name" value="Lambda_DNA-bd_dom_sf"/>
</dbReference>
<dbReference type="EMBL" id="JACOPL010000003">
    <property type="protein sequence ID" value="MBC5724579.1"/>
    <property type="molecule type" value="Genomic_DNA"/>
</dbReference>
<evidence type="ECO:0000313" key="3">
    <source>
        <dbReference type="Proteomes" id="UP000606499"/>
    </source>
</evidence>
<dbReference type="InterPro" id="IPR001387">
    <property type="entry name" value="Cro/C1-type_HTH"/>
</dbReference>
<dbReference type="GO" id="GO:0003677">
    <property type="term" value="F:DNA binding"/>
    <property type="evidence" value="ECO:0007669"/>
    <property type="project" value="InterPro"/>
</dbReference>
<dbReference type="SUPFAM" id="SSF47413">
    <property type="entry name" value="lambda repressor-like DNA-binding domains"/>
    <property type="match status" value="1"/>
</dbReference>
<protein>
    <submittedName>
        <fullName evidence="2">Helix-turn-helix transcriptional regulator</fullName>
    </submittedName>
</protein>
<dbReference type="Pfam" id="PF01381">
    <property type="entry name" value="HTH_3"/>
    <property type="match status" value="1"/>
</dbReference>
<organism evidence="2 3">
    <name type="scientific">Agathobaculum faecis</name>
    <dbReference type="NCBI Taxonomy" id="2763013"/>
    <lineage>
        <taxon>Bacteria</taxon>
        <taxon>Bacillati</taxon>
        <taxon>Bacillota</taxon>
        <taxon>Clostridia</taxon>
        <taxon>Eubacteriales</taxon>
        <taxon>Butyricicoccaceae</taxon>
        <taxon>Agathobaculum</taxon>
    </lineage>
</organism>
<accession>A0A923LV80</accession>
<dbReference type="AlphaFoldDB" id="A0A923LV80"/>
<dbReference type="Gene3D" id="1.10.260.40">
    <property type="entry name" value="lambda repressor-like DNA-binding domains"/>
    <property type="match status" value="1"/>
</dbReference>
<dbReference type="PROSITE" id="PS50943">
    <property type="entry name" value="HTH_CROC1"/>
    <property type="match status" value="1"/>
</dbReference>
<evidence type="ECO:0000313" key="2">
    <source>
        <dbReference type="EMBL" id="MBC5724579.1"/>
    </source>
</evidence>
<proteinExistence type="predicted"/>
<evidence type="ECO:0000259" key="1">
    <source>
        <dbReference type="PROSITE" id="PS50943"/>
    </source>
</evidence>
<feature type="domain" description="HTH cro/C1-type" evidence="1">
    <location>
        <begin position="1"/>
        <end position="47"/>
    </location>
</feature>
<sequence length="101" mass="11323">MTQEELAERAGTSSDTIKRYESGTYEGIRLVMVYHIAEALGVSLDALVPPPANRSPEQLLEEAEALIRRKRTLQNEIKRLGAQICTVRWQICASLVLWGLV</sequence>
<reference evidence="2" key="1">
    <citation type="submission" date="2020-08" db="EMBL/GenBank/DDBJ databases">
        <title>Genome public.</title>
        <authorList>
            <person name="Liu C."/>
            <person name="Sun Q."/>
        </authorList>
    </citation>
    <scope>NUCLEOTIDE SEQUENCE</scope>
    <source>
        <strain evidence="2">NSJ-28</strain>
    </source>
</reference>
<dbReference type="CDD" id="cd00093">
    <property type="entry name" value="HTH_XRE"/>
    <property type="match status" value="1"/>
</dbReference>
<name>A0A923LV80_9FIRM</name>
<keyword evidence="3" id="KW-1185">Reference proteome</keyword>
<comment type="caution">
    <text evidence="2">The sequence shown here is derived from an EMBL/GenBank/DDBJ whole genome shotgun (WGS) entry which is preliminary data.</text>
</comment>